<dbReference type="PANTHER" id="PTHR46268">
    <property type="entry name" value="STRESS RESPONSE PROTEIN NHAX"/>
    <property type="match status" value="1"/>
</dbReference>
<dbReference type="PRINTS" id="PR01438">
    <property type="entry name" value="UNVRSLSTRESS"/>
</dbReference>
<feature type="domain" description="UspA" evidence="2">
    <location>
        <begin position="1"/>
        <end position="146"/>
    </location>
</feature>
<sequence>MYRRILVAIDGSRASGRAMEQAVAMALATRAEVSAVFVADDTDPSFETVPGNPAWLMADVVAYGKGVLSRAGERLSAAGVRWTTRLTEAPHGDATVAEAIVAEADRWSADVIVMGTHGHRGVRRMLLGSVSELVVSQTARPVLLVRDGPTRRGT</sequence>
<name>A0ABM8WGT7_9BURK</name>
<dbReference type="CDD" id="cd00293">
    <property type="entry name" value="USP-like"/>
    <property type="match status" value="1"/>
</dbReference>
<protein>
    <recommendedName>
        <fullName evidence="2">UspA domain-containing protein</fullName>
    </recommendedName>
</protein>
<accession>A0ABM8WGT7</accession>
<dbReference type="Gene3D" id="3.40.50.620">
    <property type="entry name" value="HUPs"/>
    <property type="match status" value="1"/>
</dbReference>
<reference evidence="3 4" key="1">
    <citation type="submission" date="2021-08" db="EMBL/GenBank/DDBJ databases">
        <authorList>
            <person name="Peeters C."/>
        </authorList>
    </citation>
    <scope>NUCLEOTIDE SEQUENCE [LARGE SCALE GENOMIC DNA]</scope>
    <source>
        <strain evidence="3 4">LMG 21510</strain>
    </source>
</reference>
<comment type="caution">
    <text evidence="3">The sequence shown here is derived from an EMBL/GenBank/DDBJ whole genome shotgun (WGS) entry which is preliminary data.</text>
</comment>
<keyword evidence="4" id="KW-1185">Reference proteome</keyword>
<dbReference type="Pfam" id="PF00582">
    <property type="entry name" value="Usp"/>
    <property type="match status" value="1"/>
</dbReference>
<dbReference type="PANTHER" id="PTHR46268:SF15">
    <property type="entry name" value="UNIVERSAL STRESS PROTEIN HP_0031"/>
    <property type="match status" value="1"/>
</dbReference>
<dbReference type="SUPFAM" id="SSF52402">
    <property type="entry name" value="Adenine nucleotide alpha hydrolases-like"/>
    <property type="match status" value="1"/>
</dbReference>
<evidence type="ECO:0000313" key="3">
    <source>
        <dbReference type="EMBL" id="CAG9166580.1"/>
    </source>
</evidence>
<gene>
    <name evidence="3" type="ORF">LMG21510_00440</name>
</gene>
<proteinExistence type="inferred from homology"/>
<dbReference type="RefSeq" id="WP_224039324.1">
    <property type="nucleotide sequence ID" value="NZ_CAJZAH010000001.1"/>
</dbReference>
<dbReference type="InterPro" id="IPR006015">
    <property type="entry name" value="Universal_stress_UspA"/>
</dbReference>
<evidence type="ECO:0000259" key="2">
    <source>
        <dbReference type="Pfam" id="PF00582"/>
    </source>
</evidence>
<comment type="similarity">
    <text evidence="1">Belongs to the universal stress protein A family.</text>
</comment>
<organism evidence="3 4">
    <name type="scientific">Cupriavidus respiraculi</name>
    <dbReference type="NCBI Taxonomy" id="195930"/>
    <lineage>
        <taxon>Bacteria</taxon>
        <taxon>Pseudomonadati</taxon>
        <taxon>Pseudomonadota</taxon>
        <taxon>Betaproteobacteria</taxon>
        <taxon>Burkholderiales</taxon>
        <taxon>Burkholderiaceae</taxon>
        <taxon>Cupriavidus</taxon>
    </lineage>
</organism>
<evidence type="ECO:0000256" key="1">
    <source>
        <dbReference type="ARBA" id="ARBA00008791"/>
    </source>
</evidence>
<dbReference type="EMBL" id="CAJZAH010000001">
    <property type="protein sequence ID" value="CAG9166580.1"/>
    <property type="molecule type" value="Genomic_DNA"/>
</dbReference>
<dbReference type="InterPro" id="IPR014729">
    <property type="entry name" value="Rossmann-like_a/b/a_fold"/>
</dbReference>
<dbReference type="InterPro" id="IPR006016">
    <property type="entry name" value="UspA"/>
</dbReference>
<evidence type="ECO:0000313" key="4">
    <source>
        <dbReference type="Proteomes" id="UP000721236"/>
    </source>
</evidence>
<dbReference type="Proteomes" id="UP000721236">
    <property type="component" value="Unassembled WGS sequence"/>
</dbReference>